<dbReference type="GO" id="GO:0004674">
    <property type="term" value="F:protein serine/threonine kinase activity"/>
    <property type="evidence" value="ECO:0007669"/>
    <property type="project" value="UniProtKB-KW"/>
</dbReference>
<sequence length="402" mass="44101">MTPGLTFLAVVPSPLYNLPYSMADEQIVFNGRYRVLDRIGSGGMSVVYRAQDLSLGRIVAVKVLHENLTDDEGFLRRFQREAHAVANLSHPNIVTVHDIGEDNNRHYIVMEFVDGRTLKQLVRLQNQQGRPLIISQALDLGIQICAGIGYAHRANLIHCDVKSQNMLITRDERVKVADFGIARAMSEATQHTLDGQIWGTPHYFSPEQAAGQAASPASDVYAIGVVLFELLTGRLPFLADTPTALALKHMQEPPPRASEFNPLVPHQLDQILLKVLSKEPAARYRTGDQLGRILSAYRESSLQATAPISLLDLEMPAYELSTAVYPRPTDNDPAYLPTDEIIIHGGEGRPGAARPSRETVQPTTAAPTTGRDWAAIALGILAVAALLGLIPLWYFVFLAYSG</sequence>
<proteinExistence type="predicted"/>
<evidence type="ECO:0000256" key="3">
    <source>
        <dbReference type="ARBA" id="ARBA00022679"/>
    </source>
</evidence>
<accession>A0A160SXR2</accession>
<gene>
    <name evidence="12" type="ORF">CFX0092_A0065</name>
</gene>
<dbReference type="SUPFAM" id="SSF56112">
    <property type="entry name" value="Protein kinase-like (PK-like)"/>
    <property type="match status" value="1"/>
</dbReference>
<keyword evidence="3" id="KW-0808">Transferase</keyword>
<evidence type="ECO:0000256" key="5">
    <source>
        <dbReference type="ARBA" id="ARBA00022777"/>
    </source>
</evidence>
<feature type="binding site" evidence="9">
    <location>
        <position position="62"/>
    </location>
    <ligand>
        <name>ATP</name>
        <dbReference type="ChEBI" id="CHEBI:30616"/>
    </ligand>
</feature>
<dbReference type="Gene3D" id="1.10.510.10">
    <property type="entry name" value="Transferase(Phosphotransferase) domain 1"/>
    <property type="match status" value="1"/>
</dbReference>
<dbReference type="InterPro" id="IPR008271">
    <property type="entry name" value="Ser/Thr_kinase_AS"/>
</dbReference>
<evidence type="ECO:0000256" key="10">
    <source>
        <dbReference type="SAM" id="Phobius"/>
    </source>
</evidence>
<dbReference type="EC" id="2.7.11.1" evidence="1"/>
<dbReference type="PROSITE" id="PS00107">
    <property type="entry name" value="PROTEIN_KINASE_ATP"/>
    <property type="match status" value="1"/>
</dbReference>
<dbReference type="SMART" id="SM00220">
    <property type="entry name" value="S_TKc"/>
    <property type="match status" value="1"/>
</dbReference>
<dbReference type="PROSITE" id="PS50011">
    <property type="entry name" value="PROTEIN_KINASE_DOM"/>
    <property type="match status" value="1"/>
</dbReference>
<dbReference type="AlphaFoldDB" id="A0A160SXR2"/>
<dbReference type="PROSITE" id="PS00108">
    <property type="entry name" value="PROTEIN_KINASE_ST"/>
    <property type="match status" value="1"/>
</dbReference>
<evidence type="ECO:0000313" key="13">
    <source>
        <dbReference type="Proteomes" id="UP000215027"/>
    </source>
</evidence>
<keyword evidence="10" id="KW-0472">Membrane</keyword>
<evidence type="ECO:0000313" key="12">
    <source>
        <dbReference type="EMBL" id="CUS01946.2"/>
    </source>
</evidence>
<dbReference type="Pfam" id="PF00069">
    <property type="entry name" value="Pkinase"/>
    <property type="match status" value="1"/>
</dbReference>
<feature type="transmembrane region" description="Helical" evidence="10">
    <location>
        <begin position="373"/>
        <end position="400"/>
    </location>
</feature>
<dbReference type="FunFam" id="1.10.510.10:FF:000021">
    <property type="entry name" value="Serine/threonine protein kinase"/>
    <property type="match status" value="1"/>
</dbReference>
<organism evidence="12 13">
    <name type="scientific">Candidatus Promineifilum breve</name>
    <dbReference type="NCBI Taxonomy" id="1806508"/>
    <lineage>
        <taxon>Bacteria</taxon>
        <taxon>Bacillati</taxon>
        <taxon>Chloroflexota</taxon>
        <taxon>Ardenticatenia</taxon>
        <taxon>Candidatus Promineifilales</taxon>
        <taxon>Candidatus Promineifilaceae</taxon>
        <taxon>Candidatus Promineifilum</taxon>
    </lineage>
</organism>
<evidence type="ECO:0000256" key="1">
    <source>
        <dbReference type="ARBA" id="ARBA00012513"/>
    </source>
</evidence>
<evidence type="ECO:0000256" key="9">
    <source>
        <dbReference type="PROSITE-ProRule" id="PRU10141"/>
    </source>
</evidence>
<keyword evidence="5 12" id="KW-0418">Kinase</keyword>
<keyword evidence="2 12" id="KW-0723">Serine/threonine-protein kinase</keyword>
<dbReference type="Proteomes" id="UP000215027">
    <property type="component" value="Chromosome I"/>
</dbReference>
<dbReference type="Gene3D" id="3.30.200.20">
    <property type="entry name" value="Phosphorylase Kinase, domain 1"/>
    <property type="match status" value="1"/>
</dbReference>
<comment type="catalytic activity">
    <reaction evidence="8">
        <text>L-seryl-[protein] + ATP = O-phospho-L-seryl-[protein] + ADP + H(+)</text>
        <dbReference type="Rhea" id="RHEA:17989"/>
        <dbReference type="Rhea" id="RHEA-COMP:9863"/>
        <dbReference type="Rhea" id="RHEA-COMP:11604"/>
        <dbReference type="ChEBI" id="CHEBI:15378"/>
        <dbReference type="ChEBI" id="CHEBI:29999"/>
        <dbReference type="ChEBI" id="CHEBI:30616"/>
        <dbReference type="ChEBI" id="CHEBI:83421"/>
        <dbReference type="ChEBI" id="CHEBI:456216"/>
        <dbReference type="EC" id="2.7.11.1"/>
    </reaction>
</comment>
<evidence type="ECO:0000256" key="2">
    <source>
        <dbReference type="ARBA" id="ARBA00022527"/>
    </source>
</evidence>
<dbReference type="EMBL" id="LN890655">
    <property type="protein sequence ID" value="CUS01946.2"/>
    <property type="molecule type" value="Genomic_DNA"/>
</dbReference>
<feature type="domain" description="Protein kinase" evidence="11">
    <location>
        <begin position="33"/>
        <end position="298"/>
    </location>
</feature>
<keyword evidence="13" id="KW-1185">Reference proteome</keyword>
<comment type="catalytic activity">
    <reaction evidence="7">
        <text>L-threonyl-[protein] + ATP = O-phospho-L-threonyl-[protein] + ADP + H(+)</text>
        <dbReference type="Rhea" id="RHEA:46608"/>
        <dbReference type="Rhea" id="RHEA-COMP:11060"/>
        <dbReference type="Rhea" id="RHEA-COMP:11605"/>
        <dbReference type="ChEBI" id="CHEBI:15378"/>
        <dbReference type="ChEBI" id="CHEBI:30013"/>
        <dbReference type="ChEBI" id="CHEBI:30616"/>
        <dbReference type="ChEBI" id="CHEBI:61977"/>
        <dbReference type="ChEBI" id="CHEBI:456216"/>
        <dbReference type="EC" id="2.7.11.1"/>
    </reaction>
</comment>
<dbReference type="PANTHER" id="PTHR43289:SF34">
    <property type="entry name" value="SERINE_THREONINE-PROTEIN KINASE YBDM-RELATED"/>
    <property type="match status" value="1"/>
</dbReference>
<dbReference type="GO" id="GO:0005524">
    <property type="term" value="F:ATP binding"/>
    <property type="evidence" value="ECO:0007669"/>
    <property type="project" value="UniProtKB-UniRule"/>
</dbReference>
<name>A0A160SXR2_9CHLR</name>
<dbReference type="InterPro" id="IPR000719">
    <property type="entry name" value="Prot_kinase_dom"/>
</dbReference>
<evidence type="ECO:0000259" key="11">
    <source>
        <dbReference type="PROSITE" id="PS50011"/>
    </source>
</evidence>
<dbReference type="FunFam" id="3.30.200.20:FF:000035">
    <property type="entry name" value="Serine/threonine protein kinase Stk1"/>
    <property type="match status" value="1"/>
</dbReference>
<dbReference type="CDD" id="cd14014">
    <property type="entry name" value="STKc_PknB_like"/>
    <property type="match status" value="1"/>
</dbReference>
<evidence type="ECO:0000256" key="6">
    <source>
        <dbReference type="ARBA" id="ARBA00022840"/>
    </source>
</evidence>
<dbReference type="InterPro" id="IPR011009">
    <property type="entry name" value="Kinase-like_dom_sf"/>
</dbReference>
<evidence type="ECO:0000256" key="8">
    <source>
        <dbReference type="ARBA" id="ARBA00048679"/>
    </source>
</evidence>
<keyword evidence="10" id="KW-1133">Transmembrane helix</keyword>
<keyword evidence="4 9" id="KW-0547">Nucleotide-binding</keyword>
<keyword evidence="6 9" id="KW-0067">ATP-binding</keyword>
<dbReference type="KEGG" id="pbf:CFX0092_A0065"/>
<evidence type="ECO:0000256" key="7">
    <source>
        <dbReference type="ARBA" id="ARBA00047899"/>
    </source>
</evidence>
<evidence type="ECO:0000256" key="4">
    <source>
        <dbReference type="ARBA" id="ARBA00022741"/>
    </source>
</evidence>
<dbReference type="PANTHER" id="PTHR43289">
    <property type="entry name" value="MITOGEN-ACTIVATED PROTEIN KINASE KINASE KINASE 20-RELATED"/>
    <property type="match status" value="1"/>
</dbReference>
<keyword evidence="10" id="KW-0812">Transmembrane</keyword>
<protein>
    <recommendedName>
        <fullName evidence="1">non-specific serine/threonine protein kinase</fullName>
        <ecNumber evidence="1">2.7.11.1</ecNumber>
    </recommendedName>
</protein>
<dbReference type="InterPro" id="IPR017441">
    <property type="entry name" value="Protein_kinase_ATP_BS"/>
</dbReference>
<reference evidence="12" key="1">
    <citation type="submission" date="2016-01" db="EMBL/GenBank/DDBJ databases">
        <authorList>
            <person name="Mcilroy J.S."/>
            <person name="Karst M S."/>
            <person name="Albertsen M."/>
        </authorList>
    </citation>
    <scope>NUCLEOTIDE SEQUENCE</scope>
    <source>
        <strain evidence="12">Cfx-K</strain>
    </source>
</reference>